<keyword evidence="1" id="KW-0812">Transmembrane</keyword>
<protein>
    <submittedName>
        <fullName evidence="2">ABC transporter permease</fullName>
    </submittedName>
</protein>
<gene>
    <name evidence="2" type="ORF">E7Y31_18790</name>
</gene>
<evidence type="ECO:0000313" key="3">
    <source>
        <dbReference type="Proteomes" id="UP000305282"/>
    </source>
</evidence>
<feature type="non-terminal residue" evidence="2">
    <location>
        <position position="55"/>
    </location>
</feature>
<proteinExistence type="predicted"/>
<keyword evidence="1" id="KW-0472">Membrane</keyword>
<keyword evidence="1" id="KW-1133">Transmembrane helix</keyword>
<evidence type="ECO:0000256" key="1">
    <source>
        <dbReference type="SAM" id="Phobius"/>
    </source>
</evidence>
<feature type="transmembrane region" description="Helical" evidence="1">
    <location>
        <begin position="27"/>
        <end position="45"/>
    </location>
</feature>
<name>A0A4S5CV44_9ACTN</name>
<reference evidence="2 3" key="1">
    <citation type="submission" date="2019-04" db="EMBL/GenBank/DDBJ databases">
        <title>Draft genome sequences for three unisolated Alnus-infective Frankia Sp+ strains, AgTrS, AiOr and AvVan, the first sequenced Frankia strains able to sporulate in-planta.</title>
        <authorList>
            <person name="Bethencourt L."/>
            <person name="Vautrin F."/>
            <person name="Taib N."/>
            <person name="Dubost A."/>
            <person name="Castro-Garcia L."/>
            <person name="Imbaud O."/>
            <person name="Abrouk D."/>
            <person name="Fournier P."/>
            <person name="Briolay J."/>
            <person name="Nguyen A."/>
            <person name="Normand P."/>
            <person name="Fernandez M.P."/>
            <person name="Brochier-Armanet C."/>
            <person name="Herrera-Belaroussi A."/>
        </authorList>
    </citation>
    <scope>NUCLEOTIDE SEQUENCE [LARGE SCALE GENOMIC DNA]</scope>
    <source>
        <strain evidence="2 3">AvVan</strain>
    </source>
</reference>
<comment type="caution">
    <text evidence="2">The sequence shown here is derived from an EMBL/GenBank/DDBJ whole genome shotgun (WGS) entry which is preliminary data.</text>
</comment>
<dbReference type="Proteomes" id="UP000305282">
    <property type="component" value="Unassembled WGS sequence"/>
</dbReference>
<dbReference type="EMBL" id="SSXH01000620">
    <property type="protein sequence ID" value="THJ50194.1"/>
    <property type="molecule type" value="Genomic_DNA"/>
</dbReference>
<evidence type="ECO:0000313" key="2">
    <source>
        <dbReference type="EMBL" id="THJ50194.1"/>
    </source>
</evidence>
<organism evidence="2 3">
    <name type="scientific">Candidatus Frankia alpina</name>
    <dbReference type="NCBI Taxonomy" id="2699483"/>
    <lineage>
        <taxon>Bacteria</taxon>
        <taxon>Bacillati</taxon>
        <taxon>Actinomycetota</taxon>
        <taxon>Actinomycetes</taxon>
        <taxon>Frankiales</taxon>
        <taxon>Frankiaceae</taxon>
        <taxon>Frankia</taxon>
    </lineage>
</organism>
<keyword evidence="3" id="KW-1185">Reference proteome</keyword>
<sequence>MTGRQAGVGVLVRTELFKIASSRWQPVALTGILILHVPLMLWAGQDAAASWDGLR</sequence>
<accession>A0A4S5CV44</accession>
<dbReference type="AlphaFoldDB" id="A0A4S5CV44"/>